<evidence type="ECO:0000256" key="3">
    <source>
        <dbReference type="ARBA" id="ARBA00023015"/>
    </source>
</evidence>
<proteinExistence type="predicted"/>
<keyword evidence="3" id="KW-0805">Transcription regulation</keyword>
<evidence type="ECO:0000256" key="6">
    <source>
        <dbReference type="ARBA" id="ARBA00023242"/>
    </source>
</evidence>
<dbReference type="Pfam" id="PF11951">
    <property type="entry name" value="Fungal_trans_2"/>
    <property type="match status" value="1"/>
</dbReference>
<reference evidence="7 8" key="1">
    <citation type="submission" date="2018-04" db="EMBL/GenBank/DDBJ databases">
        <authorList>
            <person name="Huttner S."/>
            <person name="Dainat J."/>
        </authorList>
    </citation>
    <scope>NUCLEOTIDE SEQUENCE [LARGE SCALE GENOMIC DNA]</scope>
</reference>
<keyword evidence="4" id="KW-0238">DNA-binding</keyword>
<dbReference type="GO" id="GO:0003700">
    <property type="term" value="F:DNA-binding transcription factor activity"/>
    <property type="evidence" value="ECO:0007669"/>
    <property type="project" value="TreeGrafter"/>
</dbReference>
<evidence type="ECO:0000256" key="2">
    <source>
        <dbReference type="ARBA" id="ARBA00022833"/>
    </source>
</evidence>
<accession>A0A446B9G2</accession>
<name>A0A446B9G2_9PEZI</name>
<gene>
    <name evidence="7" type="ORF">TT172_LOCUS1550</name>
</gene>
<protein>
    <submittedName>
        <fullName evidence="7">52a421aa-e52b-4f45-9714-9770ff3a0152</fullName>
    </submittedName>
</protein>
<dbReference type="Proteomes" id="UP000289323">
    <property type="component" value="Unassembled WGS sequence"/>
</dbReference>
<keyword evidence="2" id="KW-0862">Zinc</keyword>
<evidence type="ECO:0000313" key="8">
    <source>
        <dbReference type="Proteomes" id="UP000289323"/>
    </source>
</evidence>
<dbReference type="GO" id="GO:0045944">
    <property type="term" value="P:positive regulation of transcription by RNA polymerase II"/>
    <property type="evidence" value="ECO:0007669"/>
    <property type="project" value="TreeGrafter"/>
</dbReference>
<keyword evidence="6" id="KW-0539">Nucleus</keyword>
<comment type="subcellular location">
    <subcellularLocation>
        <location evidence="1">Nucleus</location>
    </subcellularLocation>
</comment>
<sequence length="380" mass="42458">MPELYLLLMKMSLADETPSALAARHAIAALSYQHLGQHKTAAMHQTKSLRALQTVIGRLAAGDLEATQALRAMAASMLLNIFETLNFDRSPLHWTIFFCGCKKILNLYHVPHTTYEGDPALILDWIFYHDTLYKFSERHWYPRHPRLIQLAKQEKIISKAKLSPMRHIILPITGCSLHLLVLLSQIVDAVHDRTDRRHLSPSHLATIHSLEQQLSALTQLPSNRISAALNADDNKHAHEPAAGLPPEESAETRQAELYRLAAHIYLLRVARAAPPTDPTVLALVDKALDLLRRSSPGCSRPWPLFVVALEARTDAQRRVVSDALRDGLARRPLGNLQIVRRMVHAAWVQIDLHAESGTGEDVMGVYNTVVSGLRVPPSFT</sequence>
<dbReference type="PANTHER" id="PTHR37534:SF39">
    <property type="entry name" value="TRANSCRIPTION FACTOR DOMAIN-CONTAINING PROTEIN"/>
    <property type="match status" value="1"/>
</dbReference>
<dbReference type="GO" id="GO:0005634">
    <property type="term" value="C:nucleus"/>
    <property type="evidence" value="ECO:0007669"/>
    <property type="project" value="UniProtKB-SubCell"/>
</dbReference>
<dbReference type="InterPro" id="IPR021858">
    <property type="entry name" value="Fun_TF"/>
</dbReference>
<dbReference type="AlphaFoldDB" id="A0A446B9G2"/>
<evidence type="ECO:0000256" key="5">
    <source>
        <dbReference type="ARBA" id="ARBA00023163"/>
    </source>
</evidence>
<evidence type="ECO:0000256" key="4">
    <source>
        <dbReference type="ARBA" id="ARBA00023125"/>
    </source>
</evidence>
<dbReference type="EMBL" id="OUUZ01000001">
    <property type="protein sequence ID" value="SPQ19131.1"/>
    <property type="molecule type" value="Genomic_DNA"/>
</dbReference>
<dbReference type="GO" id="GO:0000976">
    <property type="term" value="F:transcription cis-regulatory region binding"/>
    <property type="evidence" value="ECO:0007669"/>
    <property type="project" value="TreeGrafter"/>
</dbReference>
<keyword evidence="5" id="KW-0804">Transcription</keyword>
<evidence type="ECO:0000313" key="7">
    <source>
        <dbReference type="EMBL" id="SPQ19131.1"/>
    </source>
</evidence>
<dbReference type="PANTHER" id="PTHR37534">
    <property type="entry name" value="TRANSCRIPTIONAL ACTIVATOR PROTEIN UGA3"/>
    <property type="match status" value="1"/>
</dbReference>
<evidence type="ECO:0000256" key="1">
    <source>
        <dbReference type="ARBA" id="ARBA00004123"/>
    </source>
</evidence>
<organism evidence="7 8">
    <name type="scientific">Thermothielavioides terrestris</name>
    <dbReference type="NCBI Taxonomy" id="2587410"/>
    <lineage>
        <taxon>Eukaryota</taxon>
        <taxon>Fungi</taxon>
        <taxon>Dikarya</taxon>
        <taxon>Ascomycota</taxon>
        <taxon>Pezizomycotina</taxon>
        <taxon>Sordariomycetes</taxon>
        <taxon>Sordariomycetidae</taxon>
        <taxon>Sordariales</taxon>
        <taxon>Chaetomiaceae</taxon>
        <taxon>Thermothielavioides</taxon>
    </lineage>
</organism>